<dbReference type="Proteomes" id="UP001257659">
    <property type="component" value="Unassembled WGS sequence"/>
</dbReference>
<accession>A0ABU1K8L2</accession>
<evidence type="ECO:0000313" key="2">
    <source>
        <dbReference type="EMBL" id="MDR6301656.1"/>
    </source>
</evidence>
<dbReference type="InterPro" id="IPR018551">
    <property type="entry name" value="DUF2007"/>
</dbReference>
<feature type="domain" description="DUF2007" evidence="1">
    <location>
        <begin position="10"/>
        <end position="69"/>
    </location>
</feature>
<sequence length="75" mass="8595">MEDYVRILTDTSIIVNRIASFLEENNISIRIRDNVESARLAGFGVPQNDVELYVHKNSSEKAHQLIESFMKGEEL</sequence>
<dbReference type="Pfam" id="PF09413">
    <property type="entry name" value="DUF2007"/>
    <property type="match status" value="1"/>
</dbReference>
<dbReference type="RefSeq" id="WP_309729265.1">
    <property type="nucleotide sequence ID" value="NZ_JAVDQA010000007.1"/>
</dbReference>
<comment type="caution">
    <text evidence="2">The sequence shown here is derived from an EMBL/GenBank/DDBJ whole genome shotgun (WGS) entry which is preliminary data.</text>
</comment>
<protein>
    <recommendedName>
        <fullName evidence="1">DUF2007 domain-containing protein</fullName>
    </recommendedName>
</protein>
<evidence type="ECO:0000313" key="3">
    <source>
        <dbReference type="Proteomes" id="UP001257659"/>
    </source>
</evidence>
<keyword evidence="3" id="KW-1185">Reference proteome</keyword>
<proteinExistence type="predicted"/>
<gene>
    <name evidence="2" type="ORF">GGR31_002326</name>
</gene>
<dbReference type="EMBL" id="JAVDQA010000007">
    <property type="protein sequence ID" value="MDR6301656.1"/>
    <property type="molecule type" value="Genomic_DNA"/>
</dbReference>
<organism evidence="2 3">
    <name type="scientific">Mesonia maritima</name>
    <dbReference type="NCBI Taxonomy" id="1793873"/>
    <lineage>
        <taxon>Bacteria</taxon>
        <taxon>Pseudomonadati</taxon>
        <taxon>Bacteroidota</taxon>
        <taxon>Flavobacteriia</taxon>
        <taxon>Flavobacteriales</taxon>
        <taxon>Flavobacteriaceae</taxon>
        <taxon>Mesonia</taxon>
    </lineage>
</organism>
<reference evidence="2 3" key="1">
    <citation type="submission" date="2023-07" db="EMBL/GenBank/DDBJ databases">
        <title>Genomic Encyclopedia of Type Strains, Phase IV (KMG-IV): sequencing the most valuable type-strain genomes for metagenomic binning, comparative biology and taxonomic classification.</title>
        <authorList>
            <person name="Goeker M."/>
        </authorList>
    </citation>
    <scope>NUCLEOTIDE SEQUENCE [LARGE SCALE GENOMIC DNA]</scope>
    <source>
        <strain evidence="2 3">DSM 102814</strain>
    </source>
</reference>
<evidence type="ECO:0000259" key="1">
    <source>
        <dbReference type="Pfam" id="PF09413"/>
    </source>
</evidence>
<name>A0ABU1K8L2_9FLAO</name>